<sequence length="208" mass="22790">MAARQVTVKPPVQPFAPPHPPIRHIYFKHPHDADGDNVLLVLPTIDEEGVHHETARIACRIIANSRWDGFFSSIRDIRGPRENVCDNVLPNGGSCSKTKSVTVTETYSVGLDVTAGLKDAVDIGASFSAEYSEAVETSLRTTITIDCPDNGSGYIVWYPLMEVSSGQCNKGTCSGGYCYTDEWEQCTIRRPTQPSQGTLSGEYDYICI</sequence>
<keyword evidence="2" id="KW-1185">Reference proteome</keyword>
<proteinExistence type="predicted"/>
<protein>
    <submittedName>
        <fullName evidence="1">Uncharacterized protein</fullName>
    </submittedName>
</protein>
<dbReference type="GeneID" id="70295043"/>
<dbReference type="OrthoDB" id="5152606at2759"/>
<name>A0A9P7ZFL6_9HYPO</name>
<dbReference type="AlphaFoldDB" id="A0A9P7ZFL6"/>
<dbReference type="Proteomes" id="UP000887229">
    <property type="component" value="Unassembled WGS sequence"/>
</dbReference>
<evidence type="ECO:0000313" key="1">
    <source>
        <dbReference type="EMBL" id="KAG9250821.1"/>
    </source>
</evidence>
<comment type="caution">
    <text evidence="1">The sequence shown here is derived from an EMBL/GenBank/DDBJ whole genome shotgun (WGS) entry which is preliminary data.</text>
</comment>
<dbReference type="RefSeq" id="XP_046114745.1">
    <property type="nucleotide sequence ID" value="XM_046264140.1"/>
</dbReference>
<reference evidence="1" key="1">
    <citation type="journal article" date="2021" name="IMA Fungus">
        <title>Genomic characterization of three marine fungi, including Emericellopsis atlantica sp. nov. with signatures of a generalist lifestyle and marine biomass degradation.</title>
        <authorList>
            <person name="Hagestad O.C."/>
            <person name="Hou L."/>
            <person name="Andersen J.H."/>
            <person name="Hansen E.H."/>
            <person name="Altermark B."/>
            <person name="Li C."/>
            <person name="Kuhnert E."/>
            <person name="Cox R.J."/>
            <person name="Crous P.W."/>
            <person name="Spatafora J.W."/>
            <person name="Lail K."/>
            <person name="Amirebrahimi M."/>
            <person name="Lipzen A."/>
            <person name="Pangilinan J."/>
            <person name="Andreopoulos W."/>
            <person name="Hayes R.D."/>
            <person name="Ng V."/>
            <person name="Grigoriev I.V."/>
            <person name="Jackson S.A."/>
            <person name="Sutton T.D.S."/>
            <person name="Dobson A.D.W."/>
            <person name="Rama T."/>
        </authorList>
    </citation>
    <scope>NUCLEOTIDE SEQUENCE</scope>
    <source>
        <strain evidence="1">TS7</strain>
    </source>
</reference>
<accession>A0A9P7ZFL6</accession>
<gene>
    <name evidence="1" type="ORF">F5Z01DRAFT_665038</name>
</gene>
<dbReference type="EMBL" id="MU251273">
    <property type="protein sequence ID" value="KAG9250821.1"/>
    <property type="molecule type" value="Genomic_DNA"/>
</dbReference>
<organism evidence="1 2">
    <name type="scientific">Emericellopsis atlantica</name>
    <dbReference type="NCBI Taxonomy" id="2614577"/>
    <lineage>
        <taxon>Eukaryota</taxon>
        <taxon>Fungi</taxon>
        <taxon>Dikarya</taxon>
        <taxon>Ascomycota</taxon>
        <taxon>Pezizomycotina</taxon>
        <taxon>Sordariomycetes</taxon>
        <taxon>Hypocreomycetidae</taxon>
        <taxon>Hypocreales</taxon>
        <taxon>Bionectriaceae</taxon>
        <taxon>Emericellopsis</taxon>
    </lineage>
</organism>
<evidence type="ECO:0000313" key="2">
    <source>
        <dbReference type="Proteomes" id="UP000887229"/>
    </source>
</evidence>